<feature type="domain" description="DUF6311" evidence="3">
    <location>
        <begin position="359"/>
        <end position="463"/>
    </location>
</feature>
<sequence length="464" mass="48394">MNAPEGVNIAFADAIPLLALLLKLARPLLPPGFHGIGLWYALMTIAQPAAAVWALRGTGERRLLPALGIVLAALGTPAWLARYGHAALTGHATILGALGLYLRLVRRQTTLLWAFAAFTMVSTLLVHPYLAAMALAVLGAVPLTLLLRGDRGWVAAGAGLIASGLAVAAAMAVLGYFGAVGDGGYGNYALNLLSPLWPYRSLLLGGSIGGEIDATGFGGWEGYAWLGAGLVAGLVLVVLLRPGTARTTLRRHAGLALVLAGLTALAVSHRVGVGERIVLDLGAAPAFLEQFRASGRFFWPVLYALLVGTFALLAGAGRAGPWLALLVGVVQIVDATPIRRDLAAWASARPGWTLDAPALRALMAEAERLTLLPSWPCIPAGSTRNFMQAHEALLLASERGLPVSTMHVARWLTPPVCDDAARAAAPFASGELRLILPEAVPALAQLVPEGETRCRALGEAVACR</sequence>
<name>A0A975U1P5_9PROT</name>
<keyword evidence="1" id="KW-0472">Membrane</keyword>
<dbReference type="EMBL" id="CP076448">
    <property type="protein sequence ID" value="QXM24692.1"/>
    <property type="molecule type" value="Genomic_DNA"/>
</dbReference>
<feature type="transmembrane region" description="Helical" evidence="1">
    <location>
        <begin position="86"/>
        <end position="104"/>
    </location>
</feature>
<accession>A0A975U1P5</accession>
<dbReference type="InterPro" id="IPR046278">
    <property type="entry name" value="DUF6311"/>
</dbReference>
<dbReference type="Pfam" id="PF25853">
    <property type="entry name" value="DUF6311_C"/>
    <property type="match status" value="1"/>
</dbReference>
<feature type="transmembrane region" description="Helical" evidence="1">
    <location>
        <begin position="111"/>
        <end position="141"/>
    </location>
</feature>
<feature type="transmembrane region" description="Helical" evidence="1">
    <location>
        <begin position="7"/>
        <end position="25"/>
    </location>
</feature>
<dbReference type="Proteomes" id="UP000694001">
    <property type="component" value="Chromosome"/>
</dbReference>
<evidence type="ECO:0000256" key="1">
    <source>
        <dbReference type="SAM" id="Phobius"/>
    </source>
</evidence>
<gene>
    <name evidence="4" type="ORF">KO353_15995</name>
</gene>
<protein>
    <recommendedName>
        <fullName evidence="6">Glycosyltransferase RgtA/B/C/D-like domain-containing protein</fullName>
    </recommendedName>
</protein>
<keyword evidence="1" id="KW-0812">Transmembrane</keyword>
<evidence type="ECO:0000259" key="3">
    <source>
        <dbReference type="Pfam" id="PF25853"/>
    </source>
</evidence>
<evidence type="ECO:0000313" key="5">
    <source>
        <dbReference type="Proteomes" id="UP000694001"/>
    </source>
</evidence>
<evidence type="ECO:0008006" key="6">
    <source>
        <dbReference type="Google" id="ProtNLM"/>
    </source>
</evidence>
<dbReference type="KEGG" id="elio:KO353_15995"/>
<feature type="transmembrane region" description="Helical" evidence="1">
    <location>
        <begin position="222"/>
        <end position="240"/>
    </location>
</feature>
<dbReference type="Pfam" id="PF19830">
    <property type="entry name" value="DUF6311"/>
    <property type="match status" value="1"/>
</dbReference>
<keyword evidence="5" id="KW-1185">Reference proteome</keyword>
<keyword evidence="1" id="KW-1133">Transmembrane helix</keyword>
<evidence type="ECO:0000313" key="4">
    <source>
        <dbReference type="EMBL" id="QXM24692.1"/>
    </source>
</evidence>
<dbReference type="AlphaFoldDB" id="A0A975U1P5"/>
<feature type="domain" description="DUF6311" evidence="2">
    <location>
        <begin position="1"/>
        <end position="335"/>
    </location>
</feature>
<dbReference type="InterPro" id="IPR058671">
    <property type="entry name" value="DUF6311_C"/>
</dbReference>
<proteinExistence type="predicted"/>
<evidence type="ECO:0000259" key="2">
    <source>
        <dbReference type="Pfam" id="PF19830"/>
    </source>
</evidence>
<feature type="transmembrane region" description="Helical" evidence="1">
    <location>
        <begin position="37"/>
        <end position="55"/>
    </location>
</feature>
<feature type="transmembrane region" description="Helical" evidence="1">
    <location>
        <begin position="62"/>
        <end position="80"/>
    </location>
</feature>
<feature type="transmembrane region" description="Helical" evidence="1">
    <location>
        <begin position="153"/>
        <end position="177"/>
    </location>
</feature>
<reference evidence="4" key="1">
    <citation type="submission" date="2021-06" db="EMBL/GenBank/DDBJ databases">
        <title>Elioraea tepida, sp. nov., a moderately thermophilic aerobic anoxygenic phototrophic bacterium isolated from an alkaline siliceous hot spring mat community in Yellowstone National Park, WY, USA.</title>
        <authorList>
            <person name="Saini M.K."/>
            <person name="Yoshida S."/>
            <person name="Sebastian A."/>
            <person name="Hirose S."/>
            <person name="Hara E."/>
            <person name="Tamaki H."/>
            <person name="Soulier N.T."/>
            <person name="Albert I."/>
            <person name="Hanada S."/>
            <person name="Bryant D.A."/>
            <person name="Tank M."/>
        </authorList>
    </citation>
    <scope>NUCLEOTIDE SEQUENCE</scope>
    <source>
        <strain evidence="4">MS-P2</strain>
    </source>
</reference>
<organism evidence="4 5">
    <name type="scientific">Elioraea tepida</name>
    <dbReference type="NCBI Taxonomy" id="2843330"/>
    <lineage>
        <taxon>Bacteria</taxon>
        <taxon>Pseudomonadati</taxon>
        <taxon>Pseudomonadota</taxon>
        <taxon>Alphaproteobacteria</taxon>
        <taxon>Acetobacterales</taxon>
        <taxon>Elioraeaceae</taxon>
        <taxon>Elioraea</taxon>
    </lineage>
</organism>
<feature type="transmembrane region" description="Helical" evidence="1">
    <location>
        <begin position="297"/>
        <end position="316"/>
    </location>
</feature>